<dbReference type="OrthoDB" id="2877316at2759"/>
<keyword evidence="2" id="KW-1185">Reference proteome</keyword>
<reference evidence="1 2" key="1">
    <citation type="journal article" date="2019" name="Nat. Ecol. Evol.">
        <title>Megaphylogeny resolves global patterns of mushroom evolution.</title>
        <authorList>
            <person name="Varga T."/>
            <person name="Krizsan K."/>
            <person name="Foldi C."/>
            <person name="Dima B."/>
            <person name="Sanchez-Garcia M."/>
            <person name="Sanchez-Ramirez S."/>
            <person name="Szollosi G.J."/>
            <person name="Szarkandi J.G."/>
            <person name="Papp V."/>
            <person name="Albert L."/>
            <person name="Andreopoulos W."/>
            <person name="Angelini C."/>
            <person name="Antonin V."/>
            <person name="Barry K.W."/>
            <person name="Bougher N.L."/>
            <person name="Buchanan P."/>
            <person name="Buyck B."/>
            <person name="Bense V."/>
            <person name="Catcheside P."/>
            <person name="Chovatia M."/>
            <person name="Cooper J."/>
            <person name="Damon W."/>
            <person name="Desjardin D."/>
            <person name="Finy P."/>
            <person name="Geml J."/>
            <person name="Haridas S."/>
            <person name="Hughes K."/>
            <person name="Justo A."/>
            <person name="Karasinski D."/>
            <person name="Kautmanova I."/>
            <person name="Kiss B."/>
            <person name="Kocsube S."/>
            <person name="Kotiranta H."/>
            <person name="LaButti K.M."/>
            <person name="Lechner B.E."/>
            <person name="Liimatainen K."/>
            <person name="Lipzen A."/>
            <person name="Lukacs Z."/>
            <person name="Mihaltcheva S."/>
            <person name="Morgado L.N."/>
            <person name="Niskanen T."/>
            <person name="Noordeloos M.E."/>
            <person name="Ohm R.A."/>
            <person name="Ortiz-Santana B."/>
            <person name="Ovrebo C."/>
            <person name="Racz N."/>
            <person name="Riley R."/>
            <person name="Savchenko A."/>
            <person name="Shiryaev A."/>
            <person name="Soop K."/>
            <person name="Spirin V."/>
            <person name="Szebenyi C."/>
            <person name="Tomsovsky M."/>
            <person name="Tulloss R.E."/>
            <person name="Uehling J."/>
            <person name="Grigoriev I.V."/>
            <person name="Vagvolgyi C."/>
            <person name="Papp T."/>
            <person name="Martin F.M."/>
            <person name="Miettinen O."/>
            <person name="Hibbett D.S."/>
            <person name="Nagy L.G."/>
        </authorList>
    </citation>
    <scope>NUCLEOTIDE SEQUENCE [LARGE SCALE GENOMIC DNA]</scope>
    <source>
        <strain evidence="1 2">CBS 962.96</strain>
    </source>
</reference>
<dbReference type="Proteomes" id="UP000297245">
    <property type="component" value="Unassembled WGS sequence"/>
</dbReference>
<sequence length="577" mass="67333">MNSLLDEYISGRRRVEEPIVLPLPTSESLRSILENEEKRILELSTLVDKLLQEIDERKKTVTLVANVLSPIRRLPPEILAEIFENYVEPENFYEVYTEGKGDDNAKRPARRWRYPTEGLYNILPRFLLLSQICVQWRNIVQLTPQLWTQIDLFVKKSLPDKQLIHEWLQRSCSLSIDIKIIFERDDIPGRYEFFNWFIPYSERWRSLSLNRPLVSMFNGPPPSLPNLQRVIMPLPSRLERPRTVLRDVPQLTHLEIFSDDWKNYPNTSPLDFPFSLSNITVLCLQYLILGAPGCFRRFMCACPLLETCQLLDIPDFLQDFIPIPSFPPARLPYLKNLTLRFKGYRSSPEILNNLCLPELGCLVLQQEYSELSRKENLDQVAFLPFFVSLQERSGFQLRRFVLQPISESFMPAPPDTVDDLVDFLKLNPTLELLDLEDCRFDIPLLCRKLKVDSPSSTLEPLVPNLIRLRIAQRKREKYPNPNTTEFDYREYSPDTDSDIAEMVLSRWNPPQRPGQDGVNGDTANQNTLVQRLKDGFTFRAYSRELSPDVLSRLENCKAEGMPLCVTTGKDYHDYEYY</sequence>
<evidence type="ECO:0000313" key="2">
    <source>
        <dbReference type="Proteomes" id="UP000297245"/>
    </source>
</evidence>
<name>A0A4S8MDF8_DENBC</name>
<protein>
    <submittedName>
        <fullName evidence="1">Uncharacterized protein</fullName>
    </submittedName>
</protein>
<dbReference type="EMBL" id="ML179101">
    <property type="protein sequence ID" value="THV00605.1"/>
    <property type="molecule type" value="Genomic_DNA"/>
</dbReference>
<gene>
    <name evidence="1" type="ORF">K435DRAFT_963910</name>
</gene>
<evidence type="ECO:0000313" key="1">
    <source>
        <dbReference type="EMBL" id="THV00605.1"/>
    </source>
</evidence>
<dbReference type="AlphaFoldDB" id="A0A4S8MDF8"/>
<accession>A0A4S8MDF8</accession>
<dbReference type="Gene3D" id="1.20.1280.50">
    <property type="match status" value="1"/>
</dbReference>
<organism evidence="1 2">
    <name type="scientific">Dendrothele bispora (strain CBS 962.96)</name>
    <dbReference type="NCBI Taxonomy" id="1314807"/>
    <lineage>
        <taxon>Eukaryota</taxon>
        <taxon>Fungi</taxon>
        <taxon>Dikarya</taxon>
        <taxon>Basidiomycota</taxon>
        <taxon>Agaricomycotina</taxon>
        <taxon>Agaricomycetes</taxon>
        <taxon>Agaricomycetidae</taxon>
        <taxon>Agaricales</taxon>
        <taxon>Agaricales incertae sedis</taxon>
        <taxon>Dendrothele</taxon>
    </lineage>
</organism>
<proteinExistence type="predicted"/>